<dbReference type="Gene3D" id="3.40.630.30">
    <property type="match status" value="1"/>
</dbReference>
<sequence length="160" mass="18427">MLRVADINDLPFIYDFIINEAKNGHFSSRRPRCISNYLFKRGLARAILDRTYRDKDGSVLPAAVFIYETEGQPAGFFALIRRNYSTNEIWLLGVVSRFRGQGLGKLLFATAEKTAREIFQPQRGILVRSYMKSDRMITILAQNGYTKFRSNDTESGVWMK</sequence>
<dbReference type="GO" id="GO:0016747">
    <property type="term" value="F:acyltransferase activity, transferring groups other than amino-acyl groups"/>
    <property type="evidence" value="ECO:0007669"/>
    <property type="project" value="InterPro"/>
</dbReference>
<gene>
    <name evidence="2" type="ORF">QU24_19665</name>
</gene>
<dbReference type="RefSeq" id="WP_039334538.1">
    <property type="nucleotide sequence ID" value="NZ_JTJJ01000086.1"/>
</dbReference>
<feature type="domain" description="N-acetyltransferase" evidence="1">
    <location>
        <begin position="1"/>
        <end position="160"/>
    </location>
</feature>
<comment type="caution">
    <text evidence="2">The sequence shown here is derived from an EMBL/GenBank/DDBJ whole genome shotgun (WGS) entry which is preliminary data.</text>
</comment>
<dbReference type="EMBL" id="JTJJ01000086">
    <property type="protein sequence ID" value="KHJ66374.1"/>
    <property type="molecule type" value="Genomic_DNA"/>
</dbReference>
<evidence type="ECO:0000313" key="3">
    <source>
        <dbReference type="Proteomes" id="UP000030853"/>
    </source>
</evidence>
<dbReference type="InterPro" id="IPR000182">
    <property type="entry name" value="GNAT_dom"/>
</dbReference>
<accession>A0A0B1R167</accession>
<dbReference type="Proteomes" id="UP000030853">
    <property type="component" value="Unassembled WGS sequence"/>
</dbReference>
<proteinExistence type="predicted"/>
<dbReference type="Pfam" id="PF00583">
    <property type="entry name" value="Acetyltransf_1"/>
    <property type="match status" value="1"/>
</dbReference>
<dbReference type="InterPro" id="IPR016181">
    <property type="entry name" value="Acyl_CoA_acyltransferase"/>
</dbReference>
<evidence type="ECO:0000259" key="1">
    <source>
        <dbReference type="PROSITE" id="PS51186"/>
    </source>
</evidence>
<name>A0A0B1R167_9GAMM</name>
<dbReference type="AlphaFoldDB" id="A0A0B1R167"/>
<dbReference type="SUPFAM" id="SSF55729">
    <property type="entry name" value="Acyl-CoA N-acyltransferases (Nat)"/>
    <property type="match status" value="1"/>
</dbReference>
<evidence type="ECO:0000313" key="2">
    <source>
        <dbReference type="EMBL" id="KHJ66374.1"/>
    </source>
</evidence>
<protein>
    <recommendedName>
        <fullName evidence="1">N-acetyltransferase domain-containing protein</fullName>
    </recommendedName>
</protein>
<reference evidence="2 3" key="1">
    <citation type="submission" date="2014-11" db="EMBL/GenBank/DDBJ databases">
        <title>Genome sequencing of Pantoea rodasii ND03.</title>
        <authorList>
            <person name="Muhamad Yunos N.Y."/>
            <person name="Chan K.-G."/>
        </authorList>
    </citation>
    <scope>NUCLEOTIDE SEQUENCE [LARGE SCALE GENOMIC DNA]</scope>
    <source>
        <strain evidence="2 3">ND03</strain>
    </source>
</reference>
<dbReference type="CDD" id="cd04301">
    <property type="entry name" value="NAT_SF"/>
    <property type="match status" value="1"/>
</dbReference>
<organism evidence="2 3">
    <name type="scientific">Pantoea rodasii</name>
    <dbReference type="NCBI Taxonomy" id="1076549"/>
    <lineage>
        <taxon>Bacteria</taxon>
        <taxon>Pseudomonadati</taxon>
        <taxon>Pseudomonadota</taxon>
        <taxon>Gammaproteobacteria</taxon>
        <taxon>Enterobacterales</taxon>
        <taxon>Erwiniaceae</taxon>
        <taxon>Pantoea</taxon>
    </lineage>
</organism>
<dbReference type="PROSITE" id="PS51186">
    <property type="entry name" value="GNAT"/>
    <property type="match status" value="1"/>
</dbReference>